<dbReference type="Pfam" id="PF13639">
    <property type="entry name" value="zf-RING_2"/>
    <property type="match status" value="1"/>
</dbReference>
<dbReference type="GO" id="GO:0016567">
    <property type="term" value="P:protein ubiquitination"/>
    <property type="evidence" value="ECO:0007669"/>
    <property type="project" value="UniProtKB-UniPathway"/>
</dbReference>
<sequence length="300" mass="34294">MESLVSRGNVVKINRFVVIFEWTTTAVTSCLLAFYWYGILASPEEMQKSRSYKILLVYSIIYAYLRLCYLLKTMSKTYVYLKEGPCDREVLPAQEIIDSLSKLQPLAEKMHILCVCLITHNVFPFRPCVPMTFWAVCSSLHIASLIFVTLCVLLILVSTCMVAFIIVTERRRNTNEDVASHYRFMPLVDPIRNRIIASLPITQQAPPDGEPCAICFEIDTETDWRLLPCGHRFHPSCIDEWLKKRLSSCPICRRDPVEGNRDVESADEMGQDVAADGEGRRASQGRETEDERNRLVANMV</sequence>
<dbReference type="SMART" id="SM00184">
    <property type="entry name" value="RING"/>
    <property type="match status" value="1"/>
</dbReference>
<evidence type="ECO:0000259" key="11">
    <source>
        <dbReference type="PROSITE" id="PS50089"/>
    </source>
</evidence>
<keyword evidence="3" id="KW-0479">Metal-binding</keyword>
<protein>
    <recommendedName>
        <fullName evidence="11">RING-type domain-containing protein</fullName>
    </recommendedName>
</protein>
<evidence type="ECO:0000256" key="4">
    <source>
        <dbReference type="ARBA" id="ARBA00022771"/>
    </source>
</evidence>
<evidence type="ECO:0000256" key="8">
    <source>
        <dbReference type="PROSITE-ProRule" id="PRU00175"/>
    </source>
</evidence>
<evidence type="ECO:0000256" key="3">
    <source>
        <dbReference type="ARBA" id="ARBA00022723"/>
    </source>
</evidence>
<dbReference type="PANTHER" id="PTHR46539">
    <property type="entry name" value="E3 UBIQUITIN-PROTEIN LIGASE ATL42"/>
    <property type="match status" value="1"/>
</dbReference>
<keyword evidence="4 8" id="KW-0863">Zinc-finger</keyword>
<proteinExistence type="predicted"/>
<dbReference type="PROSITE" id="PS50089">
    <property type="entry name" value="ZF_RING_2"/>
    <property type="match status" value="1"/>
</dbReference>
<evidence type="ECO:0000256" key="7">
    <source>
        <dbReference type="ARBA" id="ARBA00023136"/>
    </source>
</evidence>
<dbReference type="InterPro" id="IPR013083">
    <property type="entry name" value="Znf_RING/FYVE/PHD"/>
</dbReference>
<dbReference type="PANTHER" id="PTHR46539:SF1">
    <property type="entry name" value="E3 UBIQUITIN-PROTEIN LIGASE ATL42"/>
    <property type="match status" value="1"/>
</dbReference>
<keyword evidence="6 10" id="KW-1133">Transmembrane helix</keyword>
<evidence type="ECO:0000256" key="2">
    <source>
        <dbReference type="ARBA" id="ARBA00022692"/>
    </source>
</evidence>
<dbReference type="InterPro" id="IPR001841">
    <property type="entry name" value="Znf_RING"/>
</dbReference>
<feature type="region of interest" description="Disordered" evidence="9">
    <location>
        <begin position="258"/>
        <end position="300"/>
    </location>
</feature>
<dbReference type="UniPathway" id="UPA00143"/>
<evidence type="ECO:0000256" key="10">
    <source>
        <dbReference type="SAM" id="Phobius"/>
    </source>
</evidence>
<accession>A0A7S0E1P8</accession>
<dbReference type="SUPFAM" id="SSF57850">
    <property type="entry name" value="RING/U-box"/>
    <property type="match status" value="1"/>
</dbReference>
<name>A0A7S0E1P8_9CRYP</name>
<feature type="compositionally biased region" description="Basic and acidic residues" evidence="9">
    <location>
        <begin position="277"/>
        <end position="294"/>
    </location>
</feature>
<feature type="transmembrane region" description="Helical" evidence="10">
    <location>
        <begin position="142"/>
        <end position="167"/>
    </location>
</feature>
<dbReference type="GO" id="GO:0016020">
    <property type="term" value="C:membrane"/>
    <property type="evidence" value="ECO:0007669"/>
    <property type="project" value="UniProtKB-SubCell"/>
</dbReference>
<feature type="domain" description="RING-type" evidence="11">
    <location>
        <begin position="212"/>
        <end position="253"/>
    </location>
</feature>
<keyword evidence="2 10" id="KW-0812">Transmembrane</keyword>
<evidence type="ECO:0000256" key="6">
    <source>
        <dbReference type="ARBA" id="ARBA00022989"/>
    </source>
</evidence>
<reference evidence="12" key="1">
    <citation type="submission" date="2021-01" db="EMBL/GenBank/DDBJ databases">
        <authorList>
            <person name="Corre E."/>
            <person name="Pelletier E."/>
            <person name="Niang G."/>
            <person name="Scheremetjew M."/>
            <person name="Finn R."/>
            <person name="Kale V."/>
            <person name="Holt S."/>
            <person name="Cochrane G."/>
            <person name="Meng A."/>
            <person name="Brown T."/>
            <person name="Cohen L."/>
        </authorList>
    </citation>
    <scope>NUCLEOTIDE SEQUENCE</scope>
    <source>
        <strain evidence="12">CCMP325</strain>
    </source>
</reference>
<keyword evidence="5" id="KW-0862">Zinc</keyword>
<dbReference type="GO" id="GO:0008270">
    <property type="term" value="F:zinc ion binding"/>
    <property type="evidence" value="ECO:0007669"/>
    <property type="project" value="UniProtKB-KW"/>
</dbReference>
<dbReference type="EMBL" id="HBEO01005333">
    <property type="protein sequence ID" value="CAD8471769.1"/>
    <property type="molecule type" value="Transcribed_RNA"/>
</dbReference>
<evidence type="ECO:0000256" key="5">
    <source>
        <dbReference type="ARBA" id="ARBA00022833"/>
    </source>
</evidence>
<organism evidence="12">
    <name type="scientific">Hanusia phi</name>
    <dbReference type="NCBI Taxonomy" id="3032"/>
    <lineage>
        <taxon>Eukaryota</taxon>
        <taxon>Cryptophyceae</taxon>
        <taxon>Pyrenomonadales</taxon>
        <taxon>Geminigeraceae</taxon>
        <taxon>Hanusia</taxon>
    </lineage>
</organism>
<evidence type="ECO:0000256" key="9">
    <source>
        <dbReference type="SAM" id="MobiDB-lite"/>
    </source>
</evidence>
<keyword evidence="7 10" id="KW-0472">Membrane</keyword>
<evidence type="ECO:0000313" key="12">
    <source>
        <dbReference type="EMBL" id="CAD8471769.1"/>
    </source>
</evidence>
<feature type="transmembrane region" description="Helical" evidence="10">
    <location>
        <begin position="16"/>
        <end position="39"/>
    </location>
</feature>
<feature type="transmembrane region" description="Helical" evidence="10">
    <location>
        <begin position="112"/>
        <end position="136"/>
    </location>
</feature>
<feature type="transmembrane region" description="Helical" evidence="10">
    <location>
        <begin position="51"/>
        <end position="71"/>
    </location>
</feature>
<evidence type="ECO:0000256" key="1">
    <source>
        <dbReference type="ARBA" id="ARBA00004370"/>
    </source>
</evidence>
<comment type="subcellular location">
    <subcellularLocation>
        <location evidence="1">Membrane</location>
    </subcellularLocation>
</comment>
<gene>
    <name evidence="12" type="ORF">HPHI1048_LOCUS3789</name>
</gene>
<dbReference type="Gene3D" id="3.30.40.10">
    <property type="entry name" value="Zinc/RING finger domain, C3HC4 (zinc finger)"/>
    <property type="match status" value="1"/>
</dbReference>
<dbReference type="AlphaFoldDB" id="A0A7S0E1P8"/>